<organism evidence="3 4">
    <name type="scientific">Polysphondylium violaceum</name>
    <dbReference type="NCBI Taxonomy" id="133409"/>
    <lineage>
        <taxon>Eukaryota</taxon>
        <taxon>Amoebozoa</taxon>
        <taxon>Evosea</taxon>
        <taxon>Eumycetozoa</taxon>
        <taxon>Dictyostelia</taxon>
        <taxon>Dictyosteliales</taxon>
        <taxon>Dictyosteliaceae</taxon>
        <taxon>Polysphondylium</taxon>
    </lineage>
</organism>
<dbReference type="AlphaFoldDB" id="A0A8J4PUY0"/>
<dbReference type="InterPro" id="IPR000742">
    <property type="entry name" value="EGF"/>
</dbReference>
<reference evidence="3" key="1">
    <citation type="submission" date="2020-01" db="EMBL/GenBank/DDBJ databases">
        <title>Development of genomics and gene disruption for Polysphondylium violaceum indicates a role for the polyketide synthase stlB in stalk morphogenesis.</title>
        <authorList>
            <person name="Narita B."/>
            <person name="Kawabe Y."/>
            <person name="Kin K."/>
            <person name="Saito T."/>
            <person name="Gibbs R."/>
            <person name="Kuspa A."/>
            <person name="Muzny D."/>
            <person name="Queller D."/>
            <person name="Richards S."/>
            <person name="Strassman J."/>
            <person name="Sucgang R."/>
            <person name="Worley K."/>
            <person name="Schaap P."/>
        </authorList>
    </citation>
    <scope>NUCLEOTIDE SEQUENCE</scope>
    <source>
        <strain evidence="3">QSvi11</strain>
    </source>
</reference>
<evidence type="ECO:0000256" key="1">
    <source>
        <dbReference type="SAM" id="SignalP"/>
    </source>
</evidence>
<dbReference type="Proteomes" id="UP000695562">
    <property type="component" value="Unassembled WGS sequence"/>
</dbReference>
<feature type="chain" id="PRO_5035324930" description="EGF-like domain-containing protein" evidence="1">
    <location>
        <begin position="20"/>
        <end position="415"/>
    </location>
</feature>
<protein>
    <recommendedName>
        <fullName evidence="2">EGF-like domain-containing protein</fullName>
    </recommendedName>
</protein>
<dbReference type="EMBL" id="AJWJ01000191">
    <property type="protein sequence ID" value="KAF2073655.1"/>
    <property type="molecule type" value="Genomic_DNA"/>
</dbReference>
<evidence type="ECO:0000313" key="4">
    <source>
        <dbReference type="Proteomes" id="UP000695562"/>
    </source>
</evidence>
<dbReference type="PANTHER" id="PTHR32256:SF17">
    <property type="entry name" value="EGF-LIKE DOMAIN-CONTAINING PROTEIN"/>
    <property type="match status" value="1"/>
</dbReference>
<sequence>MKPSLFILSIILLSIGVFGQESCTTDCANQPYKICYNKISRILDGIFVDTAQNKLVFAVYLDNQQLSNRTIWGQKLYLASVPLANPNFLDYSVIHELDNTRISFFYAYHPSKSIPWFAYNIDRSQSGIAIYDPNTDISKTIYTELWGGVNQGFATQGDVFYKCSQDRSSVQKFNQPPTNNFNDFTVISNGGCSGITASGSNIVYFNTTFDSPSSSFYRITPSGQTELMFTVPYTVRYIQSSNNVIFYTNTDGSIYKVPFNAPYTQTQIATVTRYIGGFQYYDNKLYFKTDLNIYMIDLNNNNALKLVFGANPEGGENFAQGRCYCTPGFSGNNCQSCPSNFVRWRDSVPTCVKKLDNGFPARCIDNWECGNQPYAFCGLGICRCSGGLTNPPSCTGCNGNIYWDYGVPYCNVSSS</sequence>
<feature type="signal peptide" evidence="1">
    <location>
        <begin position="1"/>
        <end position="19"/>
    </location>
</feature>
<name>A0A8J4PUY0_9MYCE</name>
<dbReference type="PANTHER" id="PTHR32256">
    <property type="match status" value="1"/>
</dbReference>
<comment type="caution">
    <text evidence="3">The sequence shown here is derived from an EMBL/GenBank/DDBJ whole genome shotgun (WGS) entry which is preliminary data.</text>
</comment>
<dbReference type="PROSITE" id="PS00022">
    <property type="entry name" value="EGF_1"/>
    <property type="match status" value="1"/>
</dbReference>
<keyword evidence="1" id="KW-0732">Signal</keyword>
<accession>A0A8J4PUY0</accession>
<dbReference type="SUPFAM" id="SSF69304">
    <property type="entry name" value="Tricorn protease N-terminal domain"/>
    <property type="match status" value="1"/>
</dbReference>
<dbReference type="InterPro" id="IPR053369">
    <property type="entry name" value="SrfA-induced_signal"/>
</dbReference>
<gene>
    <name evidence="3" type="ORF">CYY_005040</name>
</gene>
<keyword evidence="4" id="KW-1185">Reference proteome</keyword>
<proteinExistence type="predicted"/>
<evidence type="ECO:0000313" key="3">
    <source>
        <dbReference type="EMBL" id="KAF2073655.1"/>
    </source>
</evidence>
<evidence type="ECO:0000259" key="2">
    <source>
        <dbReference type="PROSITE" id="PS00022"/>
    </source>
</evidence>
<feature type="domain" description="EGF-like" evidence="2">
    <location>
        <begin position="323"/>
        <end position="334"/>
    </location>
</feature>